<sequence length="547" mass="62199">MLDLVSSEARSAAFLIGVALHVFVFRRGEWDLAVPKLLGLFTALQLSLVAFLKLFADDTSYPLNLVAKAVGGLALYLTLGVATSMSIYRLFFHRLNKFPGPMWARLSNLYVTVLSVKNLHLYEEVEKLHQQYGDFVRLGPSEISVNHPKAVDAIYSAQSPCSKGPFYNVLHPRVSLQMVRDKGEHARRRKAWDRGFGSKALRNYESRVAGYTDQLLTQIEKSKGTPLNMSDWFNFYSFDVMGDLSFGKSFGMLRDGVKHYFMKSLHDSMTIIGYFSHLVWLFPFFQIIPILNAEHLKFWDWVKNQVEERKKMTTNRPDVFSWILEDYKAASLPTHQMNIDLEGDAYLIVVAGSDTTAASLTNLFFQLALDPQQVSNLRKELDEYFQDSNKVDAVTLSKLKRLNAIIDETLRLHPPVPSGVQRVTPSEGLRIGDTFIPGNNIVQVPMHTAFRDERMFARPLEFIPERWTTQPELVKDSSCFIPFSVGPYSCVGKQLALMEMRYVVSQIVHRYDVSFAPAQNAESFLDGKRDTFTLALGPLDLVFTDRS</sequence>
<dbReference type="Pfam" id="PF00067">
    <property type="entry name" value="p450"/>
    <property type="match status" value="1"/>
</dbReference>
<keyword evidence="10 13" id="KW-0408">Iron</keyword>
<evidence type="ECO:0000256" key="14">
    <source>
        <dbReference type="SAM" id="Phobius"/>
    </source>
</evidence>
<evidence type="ECO:0000313" key="16">
    <source>
        <dbReference type="Proteomes" id="UP000250140"/>
    </source>
</evidence>
<evidence type="ECO:0000256" key="5">
    <source>
        <dbReference type="ARBA" id="ARBA00022617"/>
    </source>
</evidence>
<keyword evidence="9" id="KW-0560">Oxidoreductase</keyword>
<dbReference type="PANTHER" id="PTHR24305:SF187">
    <property type="entry name" value="P450, PUTATIVE (EUROFUNG)-RELATED"/>
    <property type="match status" value="1"/>
</dbReference>
<comment type="cofactor">
    <cofactor evidence="1 13">
        <name>heme</name>
        <dbReference type="ChEBI" id="CHEBI:30413"/>
    </cofactor>
</comment>
<dbReference type="PANTHER" id="PTHR24305">
    <property type="entry name" value="CYTOCHROME P450"/>
    <property type="match status" value="1"/>
</dbReference>
<evidence type="ECO:0000256" key="4">
    <source>
        <dbReference type="ARBA" id="ARBA00010617"/>
    </source>
</evidence>
<dbReference type="InterPro" id="IPR002401">
    <property type="entry name" value="Cyt_P450_E_grp-I"/>
</dbReference>
<evidence type="ECO:0000256" key="13">
    <source>
        <dbReference type="PIRSR" id="PIRSR602401-1"/>
    </source>
</evidence>
<dbReference type="CDD" id="cd11061">
    <property type="entry name" value="CYP67-like"/>
    <property type="match status" value="1"/>
</dbReference>
<comment type="subcellular location">
    <subcellularLocation>
        <location evidence="2">Membrane</location>
    </subcellularLocation>
</comment>
<dbReference type="OrthoDB" id="6692864at2759"/>
<proteinExistence type="inferred from homology"/>
<feature type="binding site" description="axial binding residue" evidence="13">
    <location>
        <position position="490"/>
    </location>
    <ligand>
        <name>heme</name>
        <dbReference type="ChEBI" id="CHEBI:30413"/>
    </ligand>
    <ligandPart>
        <name>Fe</name>
        <dbReference type="ChEBI" id="CHEBI:18248"/>
    </ligandPart>
</feature>
<accession>A0A8E2ESP8</accession>
<dbReference type="FunFam" id="1.10.630.10:FF:000063">
    <property type="entry name" value="Cytochrome P450 monooxygenase"/>
    <property type="match status" value="1"/>
</dbReference>
<keyword evidence="12 14" id="KW-0472">Membrane</keyword>
<evidence type="ECO:0000256" key="11">
    <source>
        <dbReference type="ARBA" id="ARBA00023033"/>
    </source>
</evidence>
<evidence type="ECO:0000256" key="12">
    <source>
        <dbReference type="ARBA" id="ARBA00023136"/>
    </source>
</evidence>
<dbReference type="PRINTS" id="PR00385">
    <property type="entry name" value="P450"/>
</dbReference>
<feature type="transmembrane region" description="Helical" evidence="14">
    <location>
        <begin position="271"/>
        <end position="291"/>
    </location>
</feature>
<evidence type="ECO:0000256" key="6">
    <source>
        <dbReference type="ARBA" id="ARBA00022692"/>
    </source>
</evidence>
<dbReference type="GO" id="GO:0005506">
    <property type="term" value="F:iron ion binding"/>
    <property type="evidence" value="ECO:0007669"/>
    <property type="project" value="InterPro"/>
</dbReference>
<dbReference type="AlphaFoldDB" id="A0A8E2ESP8"/>
<dbReference type="GO" id="GO:0020037">
    <property type="term" value="F:heme binding"/>
    <property type="evidence" value="ECO:0007669"/>
    <property type="project" value="InterPro"/>
</dbReference>
<evidence type="ECO:0000256" key="2">
    <source>
        <dbReference type="ARBA" id="ARBA00004370"/>
    </source>
</evidence>
<dbReference type="GO" id="GO:0016705">
    <property type="term" value="F:oxidoreductase activity, acting on paired donors, with incorporation or reduction of molecular oxygen"/>
    <property type="evidence" value="ECO:0007669"/>
    <property type="project" value="InterPro"/>
</dbReference>
<dbReference type="PRINTS" id="PR00463">
    <property type="entry name" value="EP450I"/>
</dbReference>
<comment type="pathway">
    <text evidence="3">Mycotoxin biosynthesis.</text>
</comment>
<evidence type="ECO:0000256" key="1">
    <source>
        <dbReference type="ARBA" id="ARBA00001971"/>
    </source>
</evidence>
<feature type="transmembrane region" description="Helical" evidence="14">
    <location>
        <begin position="68"/>
        <end position="92"/>
    </location>
</feature>
<comment type="similarity">
    <text evidence="4">Belongs to the cytochrome P450 family.</text>
</comment>
<evidence type="ECO:0000256" key="10">
    <source>
        <dbReference type="ARBA" id="ARBA00023004"/>
    </source>
</evidence>
<dbReference type="Gene3D" id="1.10.630.10">
    <property type="entry name" value="Cytochrome P450"/>
    <property type="match status" value="1"/>
</dbReference>
<dbReference type="GO" id="GO:1902181">
    <property type="term" value="P:verruculogen biosynthetic process"/>
    <property type="evidence" value="ECO:0007669"/>
    <property type="project" value="UniProtKB-ARBA"/>
</dbReference>
<dbReference type="GO" id="GO:0016020">
    <property type="term" value="C:membrane"/>
    <property type="evidence" value="ECO:0007669"/>
    <property type="project" value="UniProtKB-SubCell"/>
</dbReference>
<evidence type="ECO:0000256" key="7">
    <source>
        <dbReference type="ARBA" id="ARBA00022723"/>
    </source>
</evidence>
<name>A0A8E2ESP8_9PEZI</name>
<keyword evidence="16" id="KW-1185">Reference proteome</keyword>
<dbReference type="Proteomes" id="UP000250140">
    <property type="component" value="Unassembled WGS sequence"/>
</dbReference>
<evidence type="ECO:0000256" key="3">
    <source>
        <dbReference type="ARBA" id="ARBA00004685"/>
    </source>
</evidence>
<dbReference type="GO" id="GO:0004497">
    <property type="term" value="F:monooxygenase activity"/>
    <property type="evidence" value="ECO:0007669"/>
    <property type="project" value="UniProtKB-KW"/>
</dbReference>
<dbReference type="EMBL" id="KV750653">
    <property type="protein sequence ID" value="OCL03915.1"/>
    <property type="molecule type" value="Genomic_DNA"/>
</dbReference>
<keyword evidence="11" id="KW-0503">Monooxygenase</keyword>
<organism evidence="15 16">
    <name type="scientific">Glonium stellatum</name>
    <dbReference type="NCBI Taxonomy" id="574774"/>
    <lineage>
        <taxon>Eukaryota</taxon>
        <taxon>Fungi</taxon>
        <taxon>Dikarya</taxon>
        <taxon>Ascomycota</taxon>
        <taxon>Pezizomycotina</taxon>
        <taxon>Dothideomycetes</taxon>
        <taxon>Pleosporomycetidae</taxon>
        <taxon>Gloniales</taxon>
        <taxon>Gloniaceae</taxon>
        <taxon>Glonium</taxon>
    </lineage>
</organism>
<evidence type="ECO:0000313" key="15">
    <source>
        <dbReference type="EMBL" id="OCL03915.1"/>
    </source>
</evidence>
<dbReference type="InterPro" id="IPR001128">
    <property type="entry name" value="Cyt_P450"/>
</dbReference>
<keyword evidence="8 14" id="KW-1133">Transmembrane helix</keyword>
<feature type="transmembrane region" description="Helical" evidence="14">
    <location>
        <begin position="37"/>
        <end position="56"/>
    </location>
</feature>
<reference evidence="15 16" key="1">
    <citation type="journal article" date="2016" name="Nat. Commun.">
        <title>Ectomycorrhizal ecology is imprinted in the genome of the dominant symbiotic fungus Cenococcum geophilum.</title>
        <authorList>
            <consortium name="DOE Joint Genome Institute"/>
            <person name="Peter M."/>
            <person name="Kohler A."/>
            <person name="Ohm R.A."/>
            <person name="Kuo A."/>
            <person name="Krutzmann J."/>
            <person name="Morin E."/>
            <person name="Arend M."/>
            <person name="Barry K.W."/>
            <person name="Binder M."/>
            <person name="Choi C."/>
            <person name="Clum A."/>
            <person name="Copeland A."/>
            <person name="Grisel N."/>
            <person name="Haridas S."/>
            <person name="Kipfer T."/>
            <person name="LaButti K."/>
            <person name="Lindquist E."/>
            <person name="Lipzen A."/>
            <person name="Maire R."/>
            <person name="Meier B."/>
            <person name="Mihaltcheva S."/>
            <person name="Molinier V."/>
            <person name="Murat C."/>
            <person name="Poggeler S."/>
            <person name="Quandt C.A."/>
            <person name="Sperisen C."/>
            <person name="Tritt A."/>
            <person name="Tisserant E."/>
            <person name="Crous P.W."/>
            <person name="Henrissat B."/>
            <person name="Nehls U."/>
            <person name="Egli S."/>
            <person name="Spatafora J.W."/>
            <person name="Grigoriev I.V."/>
            <person name="Martin F.M."/>
        </authorList>
    </citation>
    <scope>NUCLEOTIDE SEQUENCE [LARGE SCALE GENOMIC DNA]</scope>
    <source>
        <strain evidence="15 16">CBS 207.34</strain>
    </source>
</reference>
<evidence type="ECO:0000256" key="8">
    <source>
        <dbReference type="ARBA" id="ARBA00022989"/>
    </source>
</evidence>
<dbReference type="InterPro" id="IPR036396">
    <property type="entry name" value="Cyt_P450_sf"/>
</dbReference>
<dbReference type="InterPro" id="IPR050121">
    <property type="entry name" value="Cytochrome_P450_monoxygenase"/>
</dbReference>
<keyword evidence="7 13" id="KW-0479">Metal-binding</keyword>
<gene>
    <name evidence="15" type="ORF">AOQ84DRAFT_325123</name>
</gene>
<keyword evidence="5 13" id="KW-0349">Heme</keyword>
<protein>
    <submittedName>
        <fullName evidence="15">Cytochrome P450</fullName>
    </submittedName>
</protein>
<evidence type="ECO:0000256" key="9">
    <source>
        <dbReference type="ARBA" id="ARBA00023002"/>
    </source>
</evidence>
<keyword evidence="6 14" id="KW-0812">Transmembrane</keyword>
<dbReference type="SUPFAM" id="SSF48264">
    <property type="entry name" value="Cytochrome P450"/>
    <property type="match status" value="1"/>
</dbReference>
<feature type="transmembrane region" description="Helical" evidence="14">
    <location>
        <begin position="6"/>
        <end position="25"/>
    </location>
</feature>